<dbReference type="Pfam" id="PF13187">
    <property type="entry name" value="Fer4_9"/>
    <property type="match status" value="1"/>
</dbReference>
<feature type="domain" description="4Fe-4S ferredoxin-type" evidence="7">
    <location>
        <begin position="310"/>
        <end position="340"/>
    </location>
</feature>
<keyword evidence="6" id="KW-1133">Transmembrane helix</keyword>
<dbReference type="PROSITE" id="PS51379">
    <property type="entry name" value="4FE4S_FER_2"/>
    <property type="match status" value="2"/>
</dbReference>
<evidence type="ECO:0000256" key="6">
    <source>
        <dbReference type="SAM" id="Phobius"/>
    </source>
</evidence>
<dbReference type="GO" id="GO:0051539">
    <property type="term" value="F:4 iron, 4 sulfur cluster binding"/>
    <property type="evidence" value="ECO:0007669"/>
    <property type="project" value="UniProtKB-KW"/>
</dbReference>
<sequence>MEIFISLFQQILFGAVIIIFGVLLTDRINFIKTNIQMGKPLDRNDRKSERLKAMLLFAFGQKKMFDRPLVGLLHFVIYAGFLIINIEILEIILDGLLGTHRLFAPFLGGLYPTLINFFELLALGVVLTCVVFLIRRNSHLIPRFWSREMKGFPVLDGNLILIFEILLMFFLFTMNATDSILQTRGAESKYVSEHYPAVGSFLVSQIFIPLYRDWDTTSLFYLERIAWWVHILGIMGFGIYVTYSKHLHIALSFPNTYFSNLEPKGKLENMPVVTAEVKSMLGIAEATPAAVENSGNIGRFGAKDVEDLTWKNLMEAYTCTECGRCTSVCPANITGKLLSPRKIMMDTRDRMEEKGNNLRFHGKDYQDDKSLYGDYITKEEIMACTTCNACTEACPVNINPLDIIIQVRQYIAMEESGTPAQWNSMFANIENNSAPWAFSPSDRFNWAEELKSKEV</sequence>
<dbReference type="STRING" id="1003.SAMN04488541_101311"/>
<dbReference type="Gene3D" id="1.10.1060.10">
    <property type="entry name" value="Alpha-helical ferredoxin"/>
    <property type="match status" value="1"/>
</dbReference>
<proteinExistence type="predicted"/>
<dbReference type="InterPro" id="IPR009051">
    <property type="entry name" value="Helical_ferredxn"/>
</dbReference>
<evidence type="ECO:0000313" key="9">
    <source>
        <dbReference type="Proteomes" id="UP000199513"/>
    </source>
</evidence>
<feature type="transmembrane region" description="Helical" evidence="6">
    <location>
        <begin position="69"/>
        <end position="93"/>
    </location>
</feature>
<organism evidence="8 9">
    <name type="scientific">Thermoflexibacter ruber</name>
    <dbReference type="NCBI Taxonomy" id="1003"/>
    <lineage>
        <taxon>Bacteria</taxon>
        <taxon>Pseudomonadati</taxon>
        <taxon>Bacteroidota</taxon>
        <taxon>Cytophagia</taxon>
        <taxon>Cytophagales</taxon>
        <taxon>Thermoflexibacteraceae</taxon>
        <taxon>Thermoflexibacter</taxon>
    </lineage>
</organism>
<dbReference type="Gene3D" id="1.20.950.20">
    <property type="entry name" value="Transmembrane di-heme cytochromes, Chain C"/>
    <property type="match status" value="1"/>
</dbReference>
<dbReference type="Proteomes" id="UP000199513">
    <property type="component" value="Unassembled WGS sequence"/>
</dbReference>
<feature type="transmembrane region" description="Helical" evidence="6">
    <location>
        <begin position="113"/>
        <end position="134"/>
    </location>
</feature>
<dbReference type="PANTHER" id="PTHR43255">
    <property type="entry name" value="IRON-SULFUR-BINDING OXIDOREDUCTASE FADF-RELATED-RELATED"/>
    <property type="match status" value="1"/>
</dbReference>
<evidence type="ECO:0000259" key="7">
    <source>
        <dbReference type="PROSITE" id="PS51379"/>
    </source>
</evidence>
<dbReference type="GO" id="GO:0046872">
    <property type="term" value="F:metal ion binding"/>
    <property type="evidence" value="ECO:0007669"/>
    <property type="project" value="UniProtKB-KW"/>
</dbReference>
<gene>
    <name evidence="8" type="ORF">SAMN04488541_101311</name>
</gene>
<name>A0A1I2FAP5_9BACT</name>
<keyword evidence="2" id="KW-0479">Metal-binding</keyword>
<keyword evidence="6" id="KW-0812">Transmembrane</keyword>
<accession>A0A1I2FAP5</accession>
<feature type="transmembrane region" description="Helical" evidence="6">
    <location>
        <begin position="155"/>
        <end position="174"/>
    </location>
</feature>
<dbReference type="PANTHER" id="PTHR43255:SF1">
    <property type="entry name" value="IRON-SULFUR-BINDING OXIDOREDUCTASE FADF-RELATED"/>
    <property type="match status" value="1"/>
</dbReference>
<evidence type="ECO:0000256" key="1">
    <source>
        <dbReference type="ARBA" id="ARBA00022485"/>
    </source>
</evidence>
<protein>
    <submittedName>
        <fullName evidence="8">4Fe-4S dicluster domain-containing protein</fullName>
    </submittedName>
</protein>
<reference evidence="8 9" key="1">
    <citation type="submission" date="2016-10" db="EMBL/GenBank/DDBJ databases">
        <authorList>
            <person name="de Groot N.N."/>
        </authorList>
    </citation>
    <scope>NUCLEOTIDE SEQUENCE [LARGE SCALE GENOMIC DNA]</scope>
    <source>
        <strain>GEY</strain>
        <strain evidence="9">DSM 9560</strain>
    </source>
</reference>
<keyword evidence="1" id="KW-0004">4Fe-4S</keyword>
<dbReference type="GO" id="GO:0016491">
    <property type="term" value="F:oxidoreductase activity"/>
    <property type="evidence" value="ECO:0007669"/>
    <property type="project" value="UniProtKB-KW"/>
</dbReference>
<dbReference type="EMBL" id="FONY01000013">
    <property type="protein sequence ID" value="SFF01847.1"/>
    <property type="molecule type" value="Genomic_DNA"/>
</dbReference>
<dbReference type="InterPro" id="IPR051460">
    <property type="entry name" value="HdrC_iron-sulfur_subunit"/>
</dbReference>
<evidence type="ECO:0000256" key="5">
    <source>
        <dbReference type="ARBA" id="ARBA00023014"/>
    </source>
</evidence>
<feature type="domain" description="4Fe-4S ferredoxin-type" evidence="7">
    <location>
        <begin position="373"/>
        <end position="404"/>
    </location>
</feature>
<dbReference type="AlphaFoldDB" id="A0A1I2FAP5"/>
<keyword evidence="5" id="KW-0411">Iron-sulfur</keyword>
<keyword evidence="3" id="KW-0560">Oxidoreductase</keyword>
<feature type="transmembrane region" description="Helical" evidence="6">
    <location>
        <begin position="6"/>
        <end position="24"/>
    </location>
</feature>
<evidence type="ECO:0000256" key="3">
    <source>
        <dbReference type="ARBA" id="ARBA00023002"/>
    </source>
</evidence>
<keyword evidence="4" id="KW-0408">Iron</keyword>
<evidence type="ECO:0000256" key="2">
    <source>
        <dbReference type="ARBA" id="ARBA00022723"/>
    </source>
</evidence>
<dbReference type="PROSITE" id="PS00198">
    <property type="entry name" value="4FE4S_FER_1"/>
    <property type="match status" value="2"/>
</dbReference>
<dbReference type="SUPFAM" id="SSF46548">
    <property type="entry name" value="alpha-helical ferredoxin"/>
    <property type="match status" value="1"/>
</dbReference>
<feature type="transmembrane region" description="Helical" evidence="6">
    <location>
        <begin position="225"/>
        <end position="243"/>
    </location>
</feature>
<evidence type="ECO:0000313" key="8">
    <source>
        <dbReference type="EMBL" id="SFF01847.1"/>
    </source>
</evidence>
<dbReference type="InterPro" id="IPR017896">
    <property type="entry name" value="4Fe4S_Fe-S-bd"/>
</dbReference>
<keyword evidence="9" id="KW-1185">Reference proteome</keyword>
<evidence type="ECO:0000256" key="4">
    <source>
        <dbReference type="ARBA" id="ARBA00023004"/>
    </source>
</evidence>
<keyword evidence="6" id="KW-0472">Membrane</keyword>
<dbReference type="GO" id="GO:0005886">
    <property type="term" value="C:plasma membrane"/>
    <property type="evidence" value="ECO:0007669"/>
    <property type="project" value="TreeGrafter"/>
</dbReference>
<dbReference type="InterPro" id="IPR017900">
    <property type="entry name" value="4Fe4S_Fe_S_CS"/>
</dbReference>